<feature type="compositionally biased region" description="Basic and acidic residues" evidence="1">
    <location>
        <begin position="151"/>
        <end position="184"/>
    </location>
</feature>
<dbReference type="Proteomes" id="UP000663651">
    <property type="component" value="Chromosome"/>
</dbReference>
<feature type="region of interest" description="Disordered" evidence="1">
    <location>
        <begin position="128"/>
        <end position="184"/>
    </location>
</feature>
<feature type="compositionally biased region" description="Basic and acidic residues" evidence="1">
    <location>
        <begin position="292"/>
        <end position="311"/>
    </location>
</feature>
<reference evidence="2 3" key="1">
    <citation type="submission" date="2021-03" db="EMBL/GenBank/DDBJ databases">
        <title>Geobacter metallireducens gen. nov. sp. nov., a microorganism capable of coupling the complete oxidation of organic compounds to the reduction of iron and other metals.</title>
        <authorList>
            <person name="Li Y."/>
        </authorList>
    </citation>
    <scope>NUCLEOTIDE SEQUENCE [LARGE SCALE GENOMIC DNA]</scope>
    <source>
        <strain evidence="2 3">Jerry-YX</strain>
    </source>
</reference>
<dbReference type="RefSeq" id="WP_207163656.1">
    <property type="nucleotide sequence ID" value="NZ_CP071382.1"/>
</dbReference>
<feature type="compositionally biased region" description="Basic and acidic residues" evidence="1">
    <location>
        <begin position="244"/>
        <end position="255"/>
    </location>
</feature>
<protein>
    <recommendedName>
        <fullName evidence="4">TolA protein</fullName>
    </recommendedName>
</protein>
<evidence type="ECO:0008006" key="4">
    <source>
        <dbReference type="Google" id="ProtNLM"/>
    </source>
</evidence>
<evidence type="ECO:0000313" key="2">
    <source>
        <dbReference type="EMBL" id="QSV45865.1"/>
    </source>
</evidence>
<evidence type="ECO:0000256" key="1">
    <source>
        <dbReference type="SAM" id="MobiDB-lite"/>
    </source>
</evidence>
<feature type="compositionally biased region" description="Basic and acidic residues" evidence="1">
    <location>
        <begin position="319"/>
        <end position="328"/>
    </location>
</feature>
<gene>
    <name evidence="2" type="ORF">JZM60_00780</name>
</gene>
<feature type="region of interest" description="Disordered" evidence="1">
    <location>
        <begin position="244"/>
        <end position="263"/>
    </location>
</feature>
<feature type="region of interest" description="Disordered" evidence="1">
    <location>
        <begin position="292"/>
        <end position="328"/>
    </location>
</feature>
<evidence type="ECO:0000313" key="3">
    <source>
        <dbReference type="Proteomes" id="UP000663651"/>
    </source>
</evidence>
<feature type="compositionally biased region" description="Basic and acidic residues" evidence="1">
    <location>
        <begin position="498"/>
        <end position="520"/>
    </location>
</feature>
<feature type="region of interest" description="Disordered" evidence="1">
    <location>
        <begin position="482"/>
        <end position="522"/>
    </location>
</feature>
<organism evidence="2 3">
    <name type="scientific">Geobacter benzoatilyticus</name>
    <dbReference type="NCBI Taxonomy" id="2815309"/>
    <lineage>
        <taxon>Bacteria</taxon>
        <taxon>Pseudomonadati</taxon>
        <taxon>Thermodesulfobacteriota</taxon>
        <taxon>Desulfuromonadia</taxon>
        <taxon>Geobacterales</taxon>
        <taxon>Geobacteraceae</taxon>
        <taxon>Geobacter</taxon>
    </lineage>
</organism>
<keyword evidence="3" id="KW-1185">Reference proteome</keyword>
<sequence>MFAYDQSLSIVEADEADVVAIHRSTESLTVSPEGLSPRPCNAYVCVIQRKGVIRVYVVLEHSDRKGRWVFTAPESAGEGDAYLPLLKEGLAFANSLGFTLHEVNLSYGKAMREVVIRDIPVIRRPSAVEPVSADASKGTVPPGAPASSLGDGKKEVPPEEKKGAAPPVEKAREVKPSPRDENEAKVVAERLAAEKAEAERESRERLAALKANIDLLVSERKAQDAAFSTQEEELHGEIARLTKEKEKAEREHEKSTAPLKGTVDRLKGELESLGKGASAAVASLRDEISWLKAEKDKAGEETAREEERLRAEVAQLTSSRDKEERAAAKRIESLKAQLSSLAEEQAKSEEQRAAKVKELETEVERLTAEVSSSGKRAAKDIATLESLLEKQKAKKEEARKSAVERLVALAAEVEVLEAEREAVEQILSRRGGGEMAETLARAEAEVMALRREVERLAAEKALAEQSAAARLSSVQAEVVRLASPAEPTAPSRHGRVQSVREEPAPVKEEPVKEKPVKPRPPEPVPVAAAAPPAVAVAGDWDDDVASAVEEALKEGETDPFSFMGGGEDFVSFGAPGGEGNSGAGVEFNLDKALDMIECGNPSEVIDVYSSLNVVNITPAGRPPQPCGAYIIALKRGERFRVHVAWSLTVDNSTLVYSPEKQPADAAECSRVVGDALGFVETVGFMMDSVKLNADPDKRGRALAKIPVLRIKG</sequence>
<dbReference type="Gene3D" id="1.20.5.1700">
    <property type="match status" value="1"/>
</dbReference>
<proteinExistence type="predicted"/>
<accession>A0ABX7Q4A9</accession>
<dbReference type="EMBL" id="CP071382">
    <property type="protein sequence ID" value="QSV45865.1"/>
    <property type="molecule type" value="Genomic_DNA"/>
</dbReference>
<name>A0ABX7Q4A9_9BACT</name>